<reference evidence="9" key="1">
    <citation type="journal article" date="2013" name="Genome Biol.">
        <title>Draft genome of the mountain pine beetle, Dendroctonus ponderosae Hopkins, a major forest pest.</title>
        <authorList>
            <person name="Keeling C.I."/>
            <person name="Yuen M.M."/>
            <person name="Liao N.Y."/>
            <person name="Docking T.R."/>
            <person name="Chan S.K."/>
            <person name="Taylor G.A."/>
            <person name="Palmquist D.L."/>
            <person name="Jackman S.D."/>
            <person name="Nguyen A."/>
            <person name="Li M."/>
            <person name="Henderson H."/>
            <person name="Janes J.K."/>
            <person name="Zhao Y."/>
            <person name="Pandoh P."/>
            <person name="Moore R."/>
            <person name="Sperling F.A."/>
            <person name="Huber D.P."/>
            <person name="Birol I."/>
            <person name="Jones S.J."/>
            <person name="Bohlmann J."/>
        </authorList>
    </citation>
    <scope>NUCLEOTIDE SEQUENCE</scope>
</reference>
<dbReference type="InterPro" id="IPR020846">
    <property type="entry name" value="MFS_dom"/>
</dbReference>
<protein>
    <submittedName>
        <fullName evidence="9">Uncharacterized protein</fullName>
    </submittedName>
</protein>
<keyword evidence="5" id="KW-0812">Transmembrane</keyword>
<keyword evidence="4" id="KW-0762">Sugar transport</keyword>
<keyword evidence="8" id="KW-0325">Glycoprotein</keyword>
<dbReference type="HOGENOM" id="CLU_001265_30_10_1"/>
<organism evidence="9">
    <name type="scientific">Dendroctonus ponderosae</name>
    <name type="common">Mountain pine beetle</name>
    <dbReference type="NCBI Taxonomy" id="77166"/>
    <lineage>
        <taxon>Eukaryota</taxon>
        <taxon>Metazoa</taxon>
        <taxon>Ecdysozoa</taxon>
        <taxon>Arthropoda</taxon>
        <taxon>Hexapoda</taxon>
        <taxon>Insecta</taxon>
        <taxon>Pterygota</taxon>
        <taxon>Neoptera</taxon>
        <taxon>Endopterygota</taxon>
        <taxon>Coleoptera</taxon>
        <taxon>Polyphaga</taxon>
        <taxon>Cucujiformia</taxon>
        <taxon>Curculionidae</taxon>
        <taxon>Scolytinae</taxon>
        <taxon>Dendroctonus</taxon>
    </lineage>
</organism>
<evidence type="ECO:0000313" key="9">
    <source>
        <dbReference type="EMBL" id="ENN77929.1"/>
    </source>
</evidence>
<dbReference type="PRINTS" id="PR00171">
    <property type="entry name" value="SUGRTRNSPORT"/>
</dbReference>
<dbReference type="OMA" id="FICYVAN"/>
<dbReference type="SUPFAM" id="SSF103473">
    <property type="entry name" value="MFS general substrate transporter"/>
    <property type="match status" value="2"/>
</dbReference>
<dbReference type="PANTHER" id="PTHR48021:SF47">
    <property type="entry name" value="GH17672P"/>
    <property type="match status" value="1"/>
</dbReference>
<feature type="non-terminal residue" evidence="9">
    <location>
        <position position="1"/>
    </location>
</feature>
<dbReference type="Gene3D" id="1.20.1250.20">
    <property type="entry name" value="MFS general substrate transporter like domains"/>
    <property type="match status" value="2"/>
</dbReference>
<keyword evidence="2" id="KW-0813">Transport</keyword>
<dbReference type="GO" id="GO:0005886">
    <property type="term" value="C:plasma membrane"/>
    <property type="evidence" value="ECO:0007669"/>
    <property type="project" value="UniProtKB-SubCell"/>
</dbReference>
<name>N6TC96_DENPD</name>
<evidence type="ECO:0000256" key="6">
    <source>
        <dbReference type="ARBA" id="ARBA00022989"/>
    </source>
</evidence>
<dbReference type="FunFam" id="1.20.1250.20:FF:000218">
    <property type="entry name" value="facilitated trehalose transporter Tret1"/>
    <property type="match status" value="2"/>
</dbReference>
<evidence type="ECO:0000256" key="2">
    <source>
        <dbReference type="ARBA" id="ARBA00022448"/>
    </source>
</evidence>
<proteinExistence type="predicted"/>
<evidence type="ECO:0000256" key="5">
    <source>
        <dbReference type="ARBA" id="ARBA00022692"/>
    </source>
</evidence>
<comment type="subcellular location">
    <subcellularLocation>
        <location evidence="1">Cell membrane</location>
        <topology evidence="1">Multi-pass membrane protein</topology>
    </subcellularLocation>
</comment>
<evidence type="ECO:0000256" key="7">
    <source>
        <dbReference type="ARBA" id="ARBA00023136"/>
    </source>
</evidence>
<dbReference type="InterPro" id="IPR050549">
    <property type="entry name" value="MFS_Trehalose_Transporter"/>
</dbReference>
<sequence length="821" mass="90304">MYVAEISQAHNRGKFGSAMGVLITLGIIYPFSIGPHLSIPIYSITCAIPLLIFLFVFTIFMPESPYYLVVQGKFDEADAALRKLRQPGSDIRLELAEIREGVEQEKQNSAGVKELFTSASGRKALYISFGLVALQQFAGINPLMAFMKTIYEAAGSTIPANTCTIITGSVQVLSNTACIFMVERMGRKKLLLISCIFCFLSMTVLGVYFCLKQKGFDVQPVFWLPILCLIIYMLVFSFGLGPLPWTVMGEIFPSNIKGVASAMSSTISFLSACLITFIFPVLSEILGMAGSFWLFAFFCFIGYFFPTEEFYIGEIKMKQNADDTSIDITKKDLSNFNNGKEVVYSATTMSDEPKLNDYQSLRPNERISGNSFYLYRAALIGDLLALNAGIGLSWTSPVLPKLHGPNSPLNTSIDTFQESLITSILCIGAAFGAFLFGHLADKIGRKKTLLTVAVPMVAGMPILAFTDQVRMYYLGRFLYGLGSGGVFTVLTMYTGEITEDHNRGKFSCIQGLFVSLGVLCSFSIGSVLCVRIFCLACLLPLQIFVIFFALYAPDSPSYLVRINRLEEAEAALRNLHLLSKGQAGEAIADLQRLEEIHKESKGGVKEIFRSTGLKRAFLISAVLLILEQFSGINAVIGFMENIFRASGDGIPPQAATTLVGVIQVATVFVTSSFIDKLGRKFLLLVSAIGSAASILVLGLYFFLHKHECRLLEYFWWLPISCLLLYIVSFNLGLGPVTWTVLCEVFPDNVKSTASSMVAAICFLSSFLVTFAFPVLSELLGMAESFWLFGLCCVLGIIFIHYVVVETKGKSAIEIQKILSEK</sequence>
<accession>N6TC96</accession>
<dbReference type="AlphaFoldDB" id="N6TC96"/>
<dbReference type="EMBL" id="KB740928">
    <property type="protein sequence ID" value="ENN77929.1"/>
    <property type="molecule type" value="Genomic_DNA"/>
</dbReference>
<keyword evidence="6" id="KW-1133">Transmembrane helix</keyword>
<dbReference type="GO" id="GO:0022857">
    <property type="term" value="F:transmembrane transporter activity"/>
    <property type="evidence" value="ECO:0007669"/>
    <property type="project" value="InterPro"/>
</dbReference>
<dbReference type="PROSITE" id="PS00217">
    <property type="entry name" value="SUGAR_TRANSPORT_2"/>
    <property type="match status" value="1"/>
</dbReference>
<dbReference type="OrthoDB" id="6696619at2759"/>
<keyword evidence="7" id="KW-0472">Membrane</keyword>
<dbReference type="InterPro" id="IPR005828">
    <property type="entry name" value="MFS_sugar_transport-like"/>
</dbReference>
<dbReference type="InterPro" id="IPR036259">
    <property type="entry name" value="MFS_trans_sf"/>
</dbReference>
<gene>
    <name evidence="9" type="ORF">YQE_05606</name>
</gene>
<dbReference type="InterPro" id="IPR005829">
    <property type="entry name" value="Sugar_transporter_CS"/>
</dbReference>
<evidence type="ECO:0000256" key="1">
    <source>
        <dbReference type="ARBA" id="ARBA00004651"/>
    </source>
</evidence>
<evidence type="ECO:0000256" key="4">
    <source>
        <dbReference type="ARBA" id="ARBA00022597"/>
    </source>
</evidence>
<dbReference type="Pfam" id="PF00083">
    <property type="entry name" value="Sugar_tr"/>
    <property type="match status" value="2"/>
</dbReference>
<dbReference type="PROSITE" id="PS50850">
    <property type="entry name" value="MFS"/>
    <property type="match status" value="2"/>
</dbReference>
<keyword evidence="3" id="KW-1003">Cell membrane</keyword>
<evidence type="ECO:0000256" key="8">
    <source>
        <dbReference type="ARBA" id="ARBA00023180"/>
    </source>
</evidence>
<dbReference type="PANTHER" id="PTHR48021">
    <property type="match status" value="1"/>
</dbReference>
<dbReference type="InterPro" id="IPR003663">
    <property type="entry name" value="Sugar/inositol_transpt"/>
</dbReference>
<evidence type="ECO:0000256" key="3">
    <source>
        <dbReference type="ARBA" id="ARBA00022475"/>
    </source>
</evidence>